<feature type="domain" description="Flagellar hook-associated protein FlgK helical" evidence="8">
    <location>
        <begin position="116"/>
        <end position="354"/>
    </location>
</feature>
<proteinExistence type="inferred from homology"/>
<evidence type="ECO:0000259" key="7">
    <source>
        <dbReference type="Pfam" id="PF06429"/>
    </source>
</evidence>
<dbReference type="AlphaFoldDB" id="A0A1W2EJC8"/>
<dbReference type="PROSITE" id="PS00588">
    <property type="entry name" value="FLAGELLA_BB_ROD"/>
    <property type="match status" value="1"/>
</dbReference>
<dbReference type="EMBL" id="FWXI01000025">
    <property type="protein sequence ID" value="SMD09774.1"/>
    <property type="molecule type" value="Genomic_DNA"/>
</dbReference>
<protein>
    <recommendedName>
        <fullName evidence="4">Flagellar hook-associated protein 1</fullName>
    </recommendedName>
</protein>
<dbReference type="Pfam" id="PF06429">
    <property type="entry name" value="Flg_bbr_C"/>
    <property type="match status" value="1"/>
</dbReference>
<dbReference type="GO" id="GO:0005198">
    <property type="term" value="F:structural molecule activity"/>
    <property type="evidence" value="ECO:0007669"/>
    <property type="project" value="InterPro"/>
</dbReference>
<evidence type="ECO:0000256" key="4">
    <source>
        <dbReference type="ARBA" id="ARBA00016244"/>
    </source>
</evidence>
<comment type="similarity">
    <text evidence="3">Belongs to the flagella basal body rod proteins family.</text>
</comment>
<evidence type="ECO:0000313" key="9">
    <source>
        <dbReference type="EMBL" id="SMD09774.1"/>
    </source>
</evidence>
<dbReference type="STRING" id="112901.SAMN04488500_12511"/>
<keyword evidence="9" id="KW-0966">Cell projection</keyword>
<dbReference type="SUPFAM" id="SSF64518">
    <property type="entry name" value="Phase 1 flagellin"/>
    <property type="match status" value="1"/>
</dbReference>
<dbReference type="PANTHER" id="PTHR30033">
    <property type="entry name" value="FLAGELLAR HOOK-ASSOCIATED PROTEIN 1"/>
    <property type="match status" value="1"/>
</dbReference>
<dbReference type="RefSeq" id="WP_084577920.1">
    <property type="nucleotide sequence ID" value="NZ_CP155572.1"/>
</dbReference>
<evidence type="ECO:0000259" key="8">
    <source>
        <dbReference type="Pfam" id="PF22638"/>
    </source>
</evidence>
<evidence type="ECO:0000256" key="6">
    <source>
        <dbReference type="ARBA" id="ARBA00023143"/>
    </source>
</evidence>
<dbReference type="GO" id="GO:0005576">
    <property type="term" value="C:extracellular region"/>
    <property type="evidence" value="ECO:0007669"/>
    <property type="project" value="UniProtKB-SubCell"/>
</dbReference>
<evidence type="ECO:0000256" key="5">
    <source>
        <dbReference type="ARBA" id="ARBA00022525"/>
    </source>
</evidence>
<feature type="domain" description="Flagellar basal-body/hook protein C-terminal" evidence="7">
    <location>
        <begin position="456"/>
        <end position="492"/>
    </location>
</feature>
<dbReference type="InterPro" id="IPR019776">
    <property type="entry name" value="Flagellar_basal_body_rod_CS"/>
</dbReference>
<name>A0A1W2EJC8_9FIRM</name>
<dbReference type="InterPro" id="IPR053927">
    <property type="entry name" value="FlgK_helical"/>
</dbReference>
<evidence type="ECO:0000256" key="2">
    <source>
        <dbReference type="ARBA" id="ARBA00004613"/>
    </source>
</evidence>
<dbReference type="Proteomes" id="UP000192738">
    <property type="component" value="Unassembled WGS sequence"/>
</dbReference>
<evidence type="ECO:0000256" key="1">
    <source>
        <dbReference type="ARBA" id="ARBA00004365"/>
    </source>
</evidence>
<dbReference type="GO" id="GO:0009424">
    <property type="term" value="C:bacterial-type flagellum hook"/>
    <property type="evidence" value="ECO:0007669"/>
    <property type="project" value="InterPro"/>
</dbReference>
<organism evidence="9 10">
    <name type="scientific">Sporomusa malonica</name>
    <dbReference type="NCBI Taxonomy" id="112901"/>
    <lineage>
        <taxon>Bacteria</taxon>
        <taxon>Bacillati</taxon>
        <taxon>Bacillota</taxon>
        <taxon>Negativicutes</taxon>
        <taxon>Selenomonadales</taxon>
        <taxon>Sporomusaceae</taxon>
        <taxon>Sporomusa</taxon>
    </lineage>
</organism>
<evidence type="ECO:0000256" key="3">
    <source>
        <dbReference type="ARBA" id="ARBA00009677"/>
    </source>
</evidence>
<keyword evidence="9" id="KW-0969">Cilium</keyword>
<accession>A0A1W2EJC8</accession>
<dbReference type="GO" id="GO:0044780">
    <property type="term" value="P:bacterial-type flagellum assembly"/>
    <property type="evidence" value="ECO:0007669"/>
    <property type="project" value="InterPro"/>
</dbReference>
<dbReference type="Pfam" id="PF22638">
    <property type="entry name" value="FlgK_D1"/>
    <property type="match status" value="1"/>
</dbReference>
<sequence>MSTFGTYSIAYSGMYVNQAALTTTSTNLANVDTTGASKVQVASADSYTVTSSETSKGNGVSVASITRSRDIYLDSTYRTQNADSAYLSVKSGNMEYIDTLLTEYDVVTTSDDDTTTTTSGVEAAITDFFDAWETLSTSSTAESDRVAVVTAGGDLLSTLTSIDEALQQLQADAVTGVNDGVDSLNDLAGQVAELNVQIAQAEVGGGEASYLRDQRDALLDEMSGLANISVTETNGTLRVTMDGVSLVNGSKTNTLVVEGSGTTDDPLTVKWADSGVEADISSGSIKGYLEDADQTGYETIDASDLPYDFTTSATSSISTMRQALNVLITTLAIELNSLASSGVDLDGNAGLDFFTAIDSSQPLSITNIEVNPELVKDADKVVTSSSDQDGNNSIADAICDLDSDTSYQNDGTSLDIIDFYAAVTTWLATAGDTAASDYETQATLVSQLDNQRQAVSAISIDEEMSNMIKFQTAYSASARVMNTIDEMLAALMDAI</sequence>
<dbReference type="InterPro" id="IPR002371">
    <property type="entry name" value="FlgK"/>
</dbReference>
<comment type="subcellular location">
    <subcellularLocation>
        <location evidence="1">Bacterial flagellum</location>
    </subcellularLocation>
    <subcellularLocation>
        <location evidence="2">Secreted</location>
    </subcellularLocation>
</comment>
<keyword evidence="9" id="KW-0282">Flagellum</keyword>
<evidence type="ECO:0000313" key="10">
    <source>
        <dbReference type="Proteomes" id="UP000192738"/>
    </source>
</evidence>
<gene>
    <name evidence="9" type="ORF">SAMN04488500_12511</name>
</gene>
<keyword evidence="6" id="KW-0975">Bacterial flagellum</keyword>
<dbReference type="InterPro" id="IPR010930">
    <property type="entry name" value="Flg_bb/hook_C_dom"/>
</dbReference>
<dbReference type="OrthoDB" id="9802553at2"/>
<keyword evidence="10" id="KW-1185">Reference proteome</keyword>
<reference evidence="9 10" key="1">
    <citation type="submission" date="2017-04" db="EMBL/GenBank/DDBJ databases">
        <authorList>
            <person name="Afonso C.L."/>
            <person name="Miller P.J."/>
            <person name="Scott M.A."/>
            <person name="Spackman E."/>
            <person name="Goraichik I."/>
            <person name="Dimitrov K.M."/>
            <person name="Suarez D.L."/>
            <person name="Swayne D.E."/>
        </authorList>
    </citation>
    <scope>NUCLEOTIDE SEQUENCE [LARGE SCALE GENOMIC DNA]</scope>
    <source>
        <strain evidence="9 10">DSM 5090</strain>
    </source>
</reference>
<dbReference type="PANTHER" id="PTHR30033:SF1">
    <property type="entry name" value="FLAGELLAR HOOK-ASSOCIATED PROTEIN 1"/>
    <property type="match status" value="1"/>
</dbReference>
<keyword evidence="5" id="KW-0964">Secreted</keyword>
<dbReference type="NCBIfam" id="TIGR02492">
    <property type="entry name" value="flgK_ends"/>
    <property type="match status" value="1"/>
</dbReference>